<organism evidence="1 2">
    <name type="scientific">Pseudomonas putida</name>
    <name type="common">Arthrobacter siderocapsulatus</name>
    <dbReference type="NCBI Taxonomy" id="303"/>
    <lineage>
        <taxon>Bacteria</taxon>
        <taxon>Pseudomonadati</taxon>
        <taxon>Pseudomonadota</taxon>
        <taxon>Gammaproteobacteria</taxon>
        <taxon>Pseudomonadales</taxon>
        <taxon>Pseudomonadaceae</taxon>
        <taxon>Pseudomonas</taxon>
    </lineage>
</organism>
<dbReference type="InterPro" id="IPR035959">
    <property type="entry name" value="RutC-like_sf"/>
</dbReference>
<dbReference type="GO" id="GO:0019239">
    <property type="term" value="F:deaminase activity"/>
    <property type="evidence" value="ECO:0007669"/>
    <property type="project" value="TreeGrafter"/>
</dbReference>
<dbReference type="RefSeq" id="WP_112898374.1">
    <property type="nucleotide sequence ID" value="NZ_CP030750.1"/>
</dbReference>
<dbReference type="InterPro" id="IPR006175">
    <property type="entry name" value="YjgF/YER057c/UK114"/>
</dbReference>
<dbReference type="Pfam" id="PF01042">
    <property type="entry name" value="Ribonuc_L-PSP"/>
    <property type="match status" value="1"/>
</dbReference>
<sequence length="132" mass="14401">MSDRTPIIPASQQKLAERAGYLPALKVGNTLYLAGQVGRTADLQVIADPRQQFHAAWENLRDVLAAAGCDFADVVELTTYHVGLREHMAVFREVKDALFPRGTCPWTCIGVSELAHDGLLVEIKCVAVARQG</sequence>
<dbReference type="Proteomes" id="UP000251617">
    <property type="component" value="Chromosome"/>
</dbReference>
<dbReference type="PANTHER" id="PTHR11803">
    <property type="entry name" value="2-IMINOBUTANOATE/2-IMINOPROPANOATE DEAMINASE RIDA"/>
    <property type="match status" value="1"/>
</dbReference>
<dbReference type="SUPFAM" id="SSF55298">
    <property type="entry name" value="YjgF-like"/>
    <property type="match status" value="1"/>
</dbReference>
<dbReference type="PANTHER" id="PTHR11803:SF39">
    <property type="entry name" value="2-IMINOBUTANOATE_2-IMINOPROPANOATE DEAMINASE"/>
    <property type="match status" value="1"/>
</dbReference>
<accession>A0AAD0L7P1</accession>
<dbReference type="GO" id="GO:0005829">
    <property type="term" value="C:cytosol"/>
    <property type="evidence" value="ECO:0007669"/>
    <property type="project" value="TreeGrafter"/>
</dbReference>
<dbReference type="AlphaFoldDB" id="A0AAD0L7P1"/>
<proteinExistence type="predicted"/>
<gene>
    <name evidence="1" type="ORF">C1S65_14200</name>
</gene>
<dbReference type="Gene3D" id="3.30.1330.40">
    <property type="entry name" value="RutC-like"/>
    <property type="match status" value="1"/>
</dbReference>
<dbReference type="EMBL" id="CP030750">
    <property type="protein sequence ID" value="AXA25214.1"/>
    <property type="molecule type" value="Genomic_DNA"/>
</dbReference>
<reference evidence="1 2" key="1">
    <citation type="submission" date="2018-06" db="EMBL/GenBank/DDBJ databases">
        <title>The genome of Pseudomonas putida NX-1, a lignin degrader.</title>
        <authorList>
            <person name="Xu Z."/>
        </authorList>
    </citation>
    <scope>NUCLEOTIDE SEQUENCE [LARGE SCALE GENOMIC DNA]</scope>
    <source>
        <strain evidence="1 2">NX-1</strain>
    </source>
</reference>
<evidence type="ECO:0000313" key="2">
    <source>
        <dbReference type="Proteomes" id="UP000251617"/>
    </source>
</evidence>
<protein>
    <submittedName>
        <fullName evidence="1">RidA family protein</fullName>
    </submittedName>
</protein>
<name>A0AAD0L7P1_PSEPU</name>
<evidence type="ECO:0000313" key="1">
    <source>
        <dbReference type="EMBL" id="AXA25214.1"/>
    </source>
</evidence>
<dbReference type="CDD" id="cd02198">
    <property type="entry name" value="YjgH_like"/>
    <property type="match status" value="1"/>
</dbReference>
<dbReference type="InterPro" id="IPR038743">
    <property type="entry name" value="YjgH-like"/>
</dbReference>